<dbReference type="InterPro" id="IPR036291">
    <property type="entry name" value="NAD(P)-bd_dom_sf"/>
</dbReference>
<dbReference type="AlphaFoldDB" id="A0A1G8FYZ3"/>
<evidence type="ECO:0000313" key="3">
    <source>
        <dbReference type="EMBL" id="SDH87341.1"/>
    </source>
</evidence>
<gene>
    <name evidence="3" type="ORF">SAMN05216352_103150</name>
</gene>
<accession>A0A1G8FYZ3</accession>
<dbReference type="GO" id="GO:0016491">
    <property type="term" value="F:oxidoreductase activity"/>
    <property type="evidence" value="ECO:0007669"/>
    <property type="project" value="UniProtKB-KW"/>
</dbReference>
<dbReference type="RefSeq" id="WP_091582526.1">
    <property type="nucleotide sequence ID" value="NZ_FNDU01000003.1"/>
</dbReference>
<organism evidence="3 4">
    <name type="scientific">Alteribacillus bidgolensis</name>
    <dbReference type="NCBI Taxonomy" id="930129"/>
    <lineage>
        <taxon>Bacteria</taxon>
        <taxon>Bacillati</taxon>
        <taxon>Bacillota</taxon>
        <taxon>Bacilli</taxon>
        <taxon>Bacillales</taxon>
        <taxon>Bacillaceae</taxon>
        <taxon>Alteribacillus</taxon>
    </lineage>
</organism>
<dbReference type="PRINTS" id="PR00081">
    <property type="entry name" value="GDHRDH"/>
</dbReference>
<dbReference type="OrthoDB" id="9809821at2"/>
<dbReference type="Gene3D" id="3.40.50.720">
    <property type="entry name" value="NAD(P)-binding Rossmann-like Domain"/>
    <property type="match status" value="1"/>
</dbReference>
<sequence>MQDQIIVITGANSGIGKAAADRFAREGYTVVMACRNIERSRKVQEELIKTSKNNRVVLKQLDVSSFDSIRQFCSAFKEDYNKLDILIHNAAYFNHGEKHRLSIDNFELTFATNVFGPYYMTTLLLDCLKKSEDARILHAGSNIIKHFFDPKRKIDLGDLQGVYKNKKKFSVYKMYCQSKMALVMLTFKLAKELESERIKVNALQINGAKMSKNTIQKLKPRYRTIAWIQNIFFPSPSYMADNYFELCTSDKFKHTTGKLLNDKLEVMTPSPNHPLSVFKQLRQITGKQVYPSFANDKYTTEKLWEICRHAVEE</sequence>
<keyword evidence="2" id="KW-0560">Oxidoreductase</keyword>
<name>A0A1G8FYZ3_9BACI</name>
<dbReference type="CDD" id="cd05327">
    <property type="entry name" value="retinol-DH_like_SDR_c_like"/>
    <property type="match status" value="1"/>
</dbReference>
<proteinExistence type="inferred from homology"/>
<dbReference type="EMBL" id="FNDU01000003">
    <property type="protein sequence ID" value="SDH87341.1"/>
    <property type="molecule type" value="Genomic_DNA"/>
</dbReference>
<keyword evidence="4" id="KW-1185">Reference proteome</keyword>
<dbReference type="PROSITE" id="PS00061">
    <property type="entry name" value="ADH_SHORT"/>
    <property type="match status" value="1"/>
</dbReference>
<dbReference type="Pfam" id="PF00106">
    <property type="entry name" value="adh_short"/>
    <property type="match status" value="1"/>
</dbReference>
<evidence type="ECO:0000256" key="2">
    <source>
        <dbReference type="ARBA" id="ARBA00023002"/>
    </source>
</evidence>
<reference evidence="3 4" key="1">
    <citation type="submission" date="2016-10" db="EMBL/GenBank/DDBJ databases">
        <authorList>
            <person name="de Groot N.N."/>
        </authorList>
    </citation>
    <scope>NUCLEOTIDE SEQUENCE [LARGE SCALE GENOMIC DNA]</scope>
    <source>
        <strain evidence="4">P4B,CCM 7963,CECT 7998,DSM 25260,IBRC-M 10614,KCTC 13821</strain>
    </source>
</reference>
<dbReference type="PANTHER" id="PTHR43157">
    <property type="entry name" value="PHOSPHATIDYLINOSITOL-GLYCAN BIOSYNTHESIS CLASS F PROTEIN-RELATED"/>
    <property type="match status" value="1"/>
</dbReference>
<dbReference type="InterPro" id="IPR002347">
    <property type="entry name" value="SDR_fam"/>
</dbReference>
<protein>
    <submittedName>
        <fullName evidence="3">NAD(P)-dependent dehydrogenase, short-chain alcohol dehydrogenase family</fullName>
    </submittedName>
</protein>
<comment type="similarity">
    <text evidence="1">Belongs to the short-chain dehydrogenases/reductases (SDR) family.</text>
</comment>
<evidence type="ECO:0000256" key="1">
    <source>
        <dbReference type="ARBA" id="ARBA00006484"/>
    </source>
</evidence>
<dbReference type="STRING" id="930129.SAMN05216352_103150"/>
<dbReference type="SUPFAM" id="SSF51735">
    <property type="entry name" value="NAD(P)-binding Rossmann-fold domains"/>
    <property type="match status" value="1"/>
</dbReference>
<dbReference type="InterPro" id="IPR020904">
    <property type="entry name" value="Sc_DH/Rdtase_CS"/>
</dbReference>
<dbReference type="Proteomes" id="UP000199017">
    <property type="component" value="Unassembled WGS sequence"/>
</dbReference>
<dbReference type="PANTHER" id="PTHR43157:SF31">
    <property type="entry name" value="PHOSPHATIDYLINOSITOL-GLYCAN BIOSYNTHESIS CLASS F PROTEIN"/>
    <property type="match status" value="1"/>
</dbReference>
<evidence type="ECO:0000313" key="4">
    <source>
        <dbReference type="Proteomes" id="UP000199017"/>
    </source>
</evidence>